<evidence type="ECO:0000256" key="12">
    <source>
        <dbReference type="PROSITE-ProRule" id="PRU00122"/>
    </source>
</evidence>
<evidence type="ECO:0000256" key="11">
    <source>
        <dbReference type="ARBA" id="ARBA00040510"/>
    </source>
</evidence>
<dbReference type="SUPFAM" id="SSF49899">
    <property type="entry name" value="Concanavalin A-like lectins/glucanases"/>
    <property type="match status" value="2"/>
</dbReference>
<keyword evidence="15" id="KW-1185">Reference proteome</keyword>
<dbReference type="GO" id="GO:0005576">
    <property type="term" value="C:extracellular region"/>
    <property type="evidence" value="ECO:0007669"/>
    <property type="project" value="UniProtKB-SubCell"/>
</dbReference>
<evidence type="ECO:0000256" key="2">
    <source>
        <dbReference type="ARBA" id="ARBA00011738"/>
    </source>
</evidence>
<dbReference type="Pfam" id="PF02210">
    <property type="entry name" value="Laminin_G_2"/>
    <property type="match status" value="1"/>
</dbReference>
<evidence type="ECO:0000256" key="3">
    <source>
        <dbReference type="ARBA" id="ARBA00022525"/>
    </source>
</evidence>
<protein>
    <recommendedName>
        <fullName evidence="11">Sex hormone-binding globulin</fullName>
    </recommendedName>
</protein>
<evidence type="ECO:0000256" key="4">
    <source>
        <dbReference type="ARBA" id="ARBA00022665"/>
    </source>
</evidence>
<evidence type="ECO:0000256" key="13">
    <source>
        <dbReference type="SAM" id="SignalP"/>
    </source>
</evidence>
<comment type="subunit">
    <text evidence="2">Homodimer.</text>
</comment>
<dbReference type="PANTHER" id="PTHR24040">
    <property type="entry name" value="LAMININ G-LIKE DOMAIN-CONTAINING PROTEIN"/>
    <property type="match status" value="1"/>
</dbReference>
<dbReference type="Proteomes" id="UP001190640">
    <property type="component" value="Chromosome 12"/>
</dbReference>
<keyword evidence="8 12" id="KW-1015">Disulfide bond</keyword>
<feature type="signal peptide" evidence="13">
    <location>
        <begin position="1"/>
        <end position="21"/>
    </location>
</feature>
<dbReference type="KEGG" id="emc:129340388"/>
<comment type="function">
    <text evidence="10">Functions as an androgen transport protein, but may also be involved in receptor mediated processes. Each dimer binds one molecule of steroid. Specific for 5-alpha-dihydrotestosterone, testosterone, and 17-beta-estradiol. Regulates the plasma metabolic clearance rate of steroid hormones by controlling their plasma concentration.</text>
</comment>
<dbReference type="GeneID" id="129340388"/>
<evidence type="ECO:0000256" key="10">
    <source>
        <dbReference type="ARBA" id="ARBA00037620"/>
    </source>
</evidence>
<evidence type="ECO:0000256" key="5">
    <source>
        <dbReference type="ARBA" id="ARBA00022729"/>
    </source>
</evidence>
<keyword evidence="3" id="KW-0964">Secreted</keyword>
<dbReference type="PANTHER" id="PTHR24040:SF3">
    <property type="entry name" value="SEX HORMONE-BINDING GLOBULIN"/>
    <property type="match status" value="1"/>
</dbReference>
<comment type="caution">
    <text evidence="12">Lacks conserved residue(s) required for the propagation of feature annotation.</text>
</comment>
<dbReference type="CTD" id="6462"/>
<keyword evidence="9" id="KW-0325">Glycoprotein</keyword>
<feature type="domain" description="Laminin G" evidence="14">
    <location>
        <begin position="39"/>
        <end position="214"/>
    </location>
</feature>
<name>A0AA97K9W4_EUBMA</name>
<proteinExistence type="predicted"/>
<evidence type="ECO:0000313" key="15">
    <source>
        <dbReference type="Proteomes" id="UP001190640"/>
    </source>
</evidence>
<dbReference type="CDD" id="cd00110">
    <property type="entry name" value="LamG"/>
    <property type="match status" value="1"/>
</dbReference>
<dbReference type="Pfam" id="PF00054">
    <property type="entry name" value="Laminin_G_1"/>
    <property type="match status" value="1"/>
</dbReference>
<evidence type="ECO:0000256" key="6">
    <source>
        <dbReference type="ARBA" id="ARBA00022737"/>
    </source>
</evidence>
<dbReference type="InterPro" id="IPR001791">
    <property type="entry name" value="Laminin_G"/>
</dbReference>
<dbReference type="AlphaFoldDB" id="A0AA97K9W4"/>
<evidence type="ECO:0000256" key="1">
    <source>
        <dbReference type="ARBA" id="ARBA00004613"/>
    </source>
</evidence>
<dbReference type="PROSITE" id="PS50025">
    <property type="entry name" value="LAM_G_DOMAIN"/>
    <property type="match status" value="2"/>
</dbReference>
<evidence type="ECO:0000313" key="16">
    <source>
        <dbReference type="RefSeq" id="XP_054851139.1"/>
    </source>
</evidence>
<evidence type="ECO:0000259" key="14">
    <source>
        <dbReference type="PROSITE" id="PS50025"/>
    </source>
</evidence>
<feature type="domain" description="Laminin G" evidence="14">
    <location>
        <begin position="221"/>
        <end position="402"/>
    </location>
</feature>
<keyword evidence="7" id="KW-0446">Lipid-binding</keyword>
<dbReference type="GO" id="GO:0005496">
    <property type="term" value="F:steroid binding"/>
    <property type="evidence" value="ECO:0007669"/>
    <property type="project" value="UniProtKB-KW"/>
</dbReference>
<feature type="chain" id="PRO_5041692925" description="Sex hormone-binding globulin" evidence="13">
    <location>
        <begin position="22"/>
        <end position="420"/>
    </location>
</feature>
<dbReference type="Gene3D" id="2.60.120.200">
    <property type="match status" value="2"/>
</dbReference>
<dbReference type="RefSeq" id="XP_054851139.1">
    <property type="nucleotide sequence ID" value="XM_054995164.1"/>
</dbReference>
<evidence type="ECO:0000256" key="9">
    <source>
        <dbReference type="ARBA" id="ARBA00023180"/>
    </source>
</evidence>
<organism evidence="15 16">
    <name type="scientific">Eublepharis macularius</name>
    <name type="common">Leopard gecko</name>
    <name type="synonym">Cyrtodactylus macularius</name>
    <dbReference type="NCBI Taxonomy" id="481883"/>
    <lineage>
        <taxon>Eukaryota</taxon>
        <taxon>Metazoa</taxon>
        <taxon>Chordata</taxon>
        <taxon>Craniata</taxon>
        <taxon>Vertebrata</taxon>
        <taxon>Euteleostomi</taxon>
        <taxon>Lepidosauria</taxon>
        <taxon>Squamata</taxon>
        <taxon>Bifurcata</taxon>
        <taxon>Gekkota</taxon>
        <taxon>Eublepharidae</taxon>
        <taxon>Eublepharinae</taxon>
        <taxon>Eublepharis</taxon>
    </lineage>
</organism>
<keyword evidence="5 13" id="KW-0732">Signal</keyword>
<dbReference type="InterPro" id="IPR051145">
    <property type="entry name" value="GAS-SHBG-PROS"/>
</dbReference>
<accession>A0AA97K9W4</accession>
<dbReference type="SMART" id="SM00282">
    <property type="entry name" value="LamG"/>
    <property type="match status" value="2"/>
</dbReference>
<sequence>MPGLFARLLLLLLGAARGSRGAQQDQCSQSPANEAGALNLGQRWGDPSPTATMTIDLRKVTSATSTFEFRTFDPEGVIFYGDTNPRTDWFVLGLRQGKPEIQIHNTVTNISVSGGQRINDGQWHEVMVKNEGDSVVLGLDGDDLLTLRQVSYAIIDNPSAEVRIAVGGVLIPGNDLLVPINTAMDGCLRQWNWLNTSSTWHEGATLEGEGIKACFANIQRGSFFPGHGLASFLLSGLPTGLSLADESGSLAVEMQLSAGRQVGTVLAISPLEQGPVLSLRLQDTDVVAQLGDKAVVQTPLPMTGCQGVDVLLRVTSAQLTLRLNGHETSEAIQKTDFEALRHVWLSKDGRLFIGGFPGQGESPQPQEEGFFRGCLREIRVQGHQLDLDMAHYRSHTIWAHSCPGKENINPASNSSSDNSN</sequence>
<gene>
    <name evidence="16" type="primary">SHBG</name>
</gene>
<evidence type="ECO:0000256" key="8">
    <source>
        <dbReference type="ARBA" id="ARBA00023157"/>
    </source>
</evidence>
<keyword evidence="6" id="KW-0677">Repeat</keyword>
<keyword evidence="4" id="KW-0754">Steroid-binding</keyword>
<dbReference type="FunFam" id="2.60.120.200:FF:000107">
    <property type="entry name" value="Sex hormone-binding globulin"/>
    <property type="match status" value="1"/>
</dbReference>
<comment type="subcellular location">
    <subcellularLocation>
        <location evidence="1">Secreted</location>
    </subcellularLocation>
</comment>
<feature type="disulfide bond" evidence="12">
    <location>
        <begin position="187"/>
        <end position="214"/>
    </location>
</feature>
<dbReference type="InterPro" id="IPR013320">
    <property type="entry name" value="ConA-like_dom_sf"/>
</dbReference>
<evidence type="ECO:0000256" key="7">
    <source>
        <dbReference type="ARBA" id="ARBA00023121"/>
    </source>
</evidence>
<reference evidence="16" key="1">
    <citation type="submission" date="2025-08" db="UniProtKB">
        <authorList>
            <consortium name="RefSeq"/>
        </authorList>
    </citation>
    <scope>IDENTIFICATION</scope>
    <source>
        <tissue evidence="16">Blood</tissue>
    </source>
</reference>